<keyword evidence="2" id="KW-0808">Transferase</keyword>
<keyword evidence="3" id="KW-1185">Reference proteome</keyword>
<comment type="caution">
    <text evidence="2">The sequence shown here is derived from an EMBL/GenBank/DDBJ whole genome shotgun (WGS) entry which is preliminary data.</text>
</comment>
<dbReference type="InterPro" id="IPR013216">
    <property type="entry name" value="Methyltransf_11"/>
</dbReference>
<dbReference type="GO" id="GO:0008757">
    <property type="term" value="F:S-adenosylmethionine-dependent methyltransferase activity"/>
    <property type="evidence" value="ECO:0007669"/>
    <property type="project" value="InterPro"/>
</dbReference>
<organism evidence="2 3">
    <name type="scientific">Catellatospora methionotrophica</name>
    <dbReference type="NCBI Taxonomy" id="121620"/>
    <lineage>
        <taxon>Bacteria</taxon>
        <taxon>Bacillati</taxon>
        <taxon>Actinomycetota</taxon>
        <taxon>Actinomycetes</taxon>
        <taxon>Micromonosporales</taxon>
        <taxon>Micromonosporaceae</taxon>
        <taxon>Catellatospora</taxon>
    </lineage>
</organism>
<dbReference type="PANTHER" id="PTHR43861">
    <property type="entry name" value="TRANS-ACONITATE 2-METHYLTRANSFERASE-RELATED"/>
    <property type="match status" value="1"/>
</dbReference>
<dbReference type="Pfam" id="PF08241">
    <property type="entry name" value="Methyltransf_11"/>
    <property type="match status" value="1"/>
</dbReference>
<feature type="domain" description="Methyltransferase type 11" evidence="1">
    <location>
        <begin position="33"/>
        <end position="130"/>
    </location>
</feature>
<dbReference type="InterPro" id="IPR029063">
    <property type="entry name" value="SAM-dependent_MTases_sf"/>
</dbReference>
<evidence type="ECO:0000259" key="1">
    <source>
        <dbReference type="Pfam" id="PF08241"/>
    </source>
</evidence>
<gene>
    <name evidence="2" type="ORF">Cme02nite_13140</name>
</gene>
<proteinExistence type="predicted"/>
<name>A0A8J3L6D3_9ACTN</name>
<dbReference type="AlphaFoldDB" id="A0A8J3L6D3"/>
<dbReference type="Gene3D" id="3.40.50.150">
    <property type="entry name" value="Vaccinia Virus protein VP39"/>
    <property type="match status" value="1"/>
</dbReference>
<accession>A0A8J3L6D3</accession>
<dbReference type="SUPFAM" id="SSF53335">
    <property type="entry name" value="S-adenosyl-L-methionine-dependent methyltransferases"/>
    <property type="match status" value="1"/>
</dbReference>
<evidence type="ECO:0000313" key="3">
    <source>
        <dbReference type="Proteomes" id="UP000660339"/>
    </source>
</evidence>
<sequence length="258" mass="26027">MAQARIAGPRTAVIWSVLRGELAGQDGRPLSVVDVGGGTGGFAVPLAEAGHTVTVVDPSPDALASLLRRATDAGVADRVRALQGDADSLGDLVPPAAADLVLCHAVFEFVDDPDAVARALHDALRPGGAASILVANRAAAVLSRAVAGQWQAAAALLGAGGEATETRTAGGSPGTAGVTGRDTVRRRFDLLSAEALLAEAGLHVEQAHGVRVVADLVSGVVADADPAALLAFELAAAAVPPYRDVATQLHLLARRRGH</sequence>
<dbReference type="Proteomes" id="UP000660339">
    <property type="component" value="Unassembled WGS sequence"/>
</dbReference>
<dbReference type="EMBL" id="BONJ01000004">
    <property type="protein sequence ID" value="GIG12982.1"/>
    <property type="molecule type" value="Genomic_DNA"/>
</dbReference>
<protein>
    <submittedName>
        <fullName evidence="2">Methyltransferase</fullName>
    </submittedName>
</protein>
<dbReference type="CDD" id="cd02440">
    <property type="entry name" value="AdoMet_MTases"/>
    <property type="match status" value="1"/>
</dbReference>
<keyword evidence="2" id="KW-0489">Methyltransferase</keyword>
<evidence type="ECO:0000313" key="2">
    <source>
        <dbReference type="EMBL" id="GIG12982.1"/>
    </source>
</evidence>
<reference evidence="2" key="1">
    <citation type="submission" date="2021-01" db="EMBL/GenBank/DDBJ databases">
        <title>Whole genome shotgun sequence of Catellatospora methionotrophica NBRC 14553.</title>
        <authorList>
            <person name="Komaki H."/>
            <person name="Tamura T."/>
        </authorList>
    </citation>
    <scope>NUCLEOTIDE SEQUENCE</scope>
    <source>
        <strain evidence="2">NBRC 14553</strain>
    </source>
</reference>
<dbReference type="GO" id="GO:0032259">
    <property type="term" value="P:methylation"/>
    <property type="evidence" value="ECO:0007669"/>
    <property type="project" value="UniProtKB-KW"/>
</dbReference>